<evidence type="ECO:0000259" key="4">
    <source>
        <dbReference type="PROSITE" id="PS51874"/>
    </source>
</evidence>
<dbReference type="GO" id="GO:0004197">
    <property type="term" value="F:cysteine-type endopeptidase activity"/>
    <property type="evidence" value="ECO:0007669"/>
    <property type="project" value="InterPro"/>
</dbReference>
<keyword evidence="1" id="KW-0378">Hydrolase</keyword>
<dbReference type="GO" id="GO:0071897">
    <property type="term" value="P:DNA biosynthetic process"/>
    <property type="evidence" value="ECO:0007669"/>
    <property type="project" value="UniProtKB-ARBA"/>
</dbReference>
<dbReference type="InterPro" id="IPR014759">
    <property type="entry name" value="Helicase_SF3_ssRNA_vir"/>
</dbReference>
<dbReference type="InterPro" id="IPR044067">
    <property type="entry name" value="PCV_3C_PRO"/>
</dbReference>
<dbReference type="PROSITE" id="PS50507">
    <property type="entry name" value="RDRP_SSRNA_POS"/>
    <property type="match status" value="1"/>
</dbReference>
<dbReference type="GO" id="GO:0003968">
    <property type="term" value="F:RNA-directed RNA polymerase activity"/>
    <property type="evidence" value="ECO:0007669"/>
    <property type="project" value="InterPro"/>
</dbReference>
<dbReference type="EMBL" id="GBHO01037984">
    <property type="protein sequence ID" value="JAG05620.1"/>
    <property type="molecule type" value="Transcribed_RNA"/>
</dbReference>
<dbReference type="SUPFAM" id="SSF56672">
    <property type="entry name" value="DNA/RNA polymerases"/>
    <property type="match status" value="1"/>
</dbReference>
<dbReference type="GO" id="GO:0003723">
    <property type="term" value="F:RNA binding"/>
    <property type="evidence" value="ECO:0007669"/>
    <property type="project" value="InterPro"/>
</dbReference>
<evidence type="ECO:0000313" key="5">
    <source>
        <dbReference type="EMBL" id="JAG05620.1"/>
    </source>
</evidence>
<dbReference type="Pfam" id="PF00910">
    <property type="entry name" value="RNA_helicase"/>
    <property type="match status" value="1"/>
</dbReference>
<dbReference type="InterPro" id="IPR001205">
    <property type="entry name" value="RNA-dir_pol_C"/>
</dbReference>
<reference evidence="5" key="2">
    <citation type="submission" date="2014-07" db="EMBL/GenBank/DDBJ databases">
        <authorList>
            <person name="Hull J."/>
        </authorList>
    </citation>
    <scope>NUCLEOTIDE SEQUENCE</scope>
</reference>
<feature type="domain" description="RdRp catalytic" evidence="2">
    <location>
        <begin position="1343"/>
        <end position="1485"/>
    </location>
</feature>
<dbReference type="SUPFAM" id="SSF50494">
    <property type="entry name" value="Trypsin-like serine proteases"/>
    <property type="match status" value="1"/>
</dbReference>
<evidence type="ECO:0000256" key="1">
    <source>
        <dbReference type="ARBA" id="ARBA00022801"/>
    </source>
</evidence>
<gene>
    <name evidence="5" type="ORF">CM83_93761</name>
</gene>
<protein>
    <submittedName>
        <fullName evidence="5">Replicase polyprotein</fullName>
    </submittedName>
</protein>
<sequence>MNMTDSNSVLNDMSIQLNLSKAIYEFVAKRVDPKDHLTNLISTSVKDGLGSLSQNDCQQTVDKIMTSFKNYCNSEEGTQFVDQLVTKVIKHASEEFTESITKVTESVNRSHRIAKVLVQGLTYHQMTKNRAVFTAMFGFILSEIFDWNITVTGLCMSILNGLYERMVPEQTHNLHVQSPTESRNSVVATLTSLWEMVCKLFNWHSPYPVALLVAAVDLFNFVTDDCTSSEKPTYSFFGAVCRALHQMYVWLMDKLYGVRAFSRLLYQDNKVMKTWASEAVVLVDPTNEHFVMDDDGWFSRLAACYAIGQYLTAEIMRAGVKDVPPSFCAMQKELHRVYCKAMNLGISTAFRPEPVCIWVHGEPGLGKTYNKDSIIRDLLRSAKIPAVGYDMFTVNFSQKHWTGAENKAVIYYDDFGTVDDCVSTPESIAQFMQLISDSRFSPPQAGVEDKGKPVRPRMVYVNANEKAPPFTCIRNEKAFLRRRHICVSVLPSSAFKRSFPGGNLETPGAKDWVAQRATEENPTPHALYQFYNPMDSSYIGAPVVYAEFMKILRSKFTRKANECYANYIRKMELHISKSDITEETPLIAVLEEVKRRAAHVSGDSEVARETFKHLYENALTWTSGCYDLAREWLAGVTGIGAIKTQSAEDPTVCECIGSLEHFLILDENDVLVYNGCELDGMPFVYKCESPDCDYKKTRLLNRFLAAGNIPYCFDALRYRKLYEALTGKSGLWRDVNKPKIPLVEQVKKFVDNAQQTTEPVEWPPQVSLVSKFLGGVAIGLGTYAGMKLLQRLRKDDSPAILQPRDCVVSQLLSSGDNNTTRTQVRRVGIKPRKLAGQSMIGRPTLDVQSHENIINLVDNAIAFLILHGTDRASQQPVVGFPFRVFRLKGRWILMPKHYMSKIERTTNARIDYVSSDQTAASRDVTFERTLKLESSELMLVELSNNVQLARDMTKHIMTERDSVSLTNSGSIFEKILGQPYRIYDTRLNVVQDVHYKDGEAEYVLPCAFEYAWQGPGRCMTPIISTCRTSKIVGFHVAGGDVAVGGSGKPIGCAEPVLRETFDVIPSTLVAQCPLSIEGFSHEAEPAMDLDLNAKYLGTVKPKYAARPSDRTRIVPTEIHNYVPPTTRPAPQKPSDVGGQFSPLKTGVEKHGHPPKRFDPKLLAAAGDALLQQYITACKPVRLEVGVLSVEQAVLGIPGLDGYQAMELSTSEGFPYTASRPPGESNKRYLFDINDERTSVTLDPSVVSIMHTKENMRNKGIVPLTVFTDCLKDARIPREKFYLPGKTRIFSISPVDYTIQFRQYFLDLLAAQKVNRLDLEHAVGINVHSFEWTQLGRRVTSKGRNMLCGDYSNFGPGLSDQVVDVVINVWVKWYEHWETHYGVDPEEVQRRATVRRCLMQELRHSTHLCQNILYQVLCGSPSGAPCTVNLNNDVNKLYIYMAWISLFLELGDPVMATIVAFRQHVSLYVYGDDLLAGVSDKVIHLFNNKYLQDFLAKHDIKYTDETKSGTVSSHVAFEEASFLKGKWLPHPTRQHVFTYAQDKKSTEDVANWCFGGNDTTESTRQAICDSLMLSFGQGPEYFEEHRQRLLRAWAESSCVGPLTLYSYEEMDNIRFGWMDAKDTNKTTEELVAAEQKWRRDRENIVELAKEMQSMILEDE</sequence>
<name>A0A0A9WLB7_LYGHE</name>
<dbReference type="InterPro" id="IPR043502">
    <property type="entry name" value="DNA/RNA_pol_sf"/>
</dbReference>
<dbReference type="InterPro" id="IPR000605">
    <property type="entry name" value="Helicase_SF3_ssDNA/RNA_vir"/>
</dbReference>
<dbReference type="GO" id="GO:0006351">
    <property type="term" value="P:DNA-templated transcription"/>
    <property type="evidence" value="ECO:0007669"/>
    <property type="project" value="InterPro"/>
</dbReference>
<evidence type="ECO:0000259" key="3">
    <source>
        <dbReference type="PROSITE" id="PS51218"/>
    </source>
</evidence>
<feature type="domain" description="Peptidase C3" evidence="4">
    <location>
        <begin position="846"/>
        <end position="1061"/>
    </location>
</feature>
<dbReference type="CDD" id="cd23169">
    <property type="entry name" value="ps-ssRNAv-Picornavirales"/>
    <property type="match status" value="1"/>
</dbReference>
<organism evidence="5">
    <name type="scientific">Lygus hesperus</name>
    <name type="common">Western plant bug</name>
    <dbReference type="NCBI Taxonomy" id="30085"/>
    <lineage>
        <taxon>Eukaryota</taxon>
        <taxon>Metazoa</taxon>
        <taxon>Ecdysozoa</taxon>
        <taxon>Arthropoda</taxon>
        <taxon>Hexapoda</taxon>
        <taxon>Insecta</taxon>
        <taxon>Pterygota</taxon>
        <taxon>Neoptera</taxon>
        <taxon>Paraneoptera</taxon>
        <taxon>Hemiptera</taxon>
        <taxon>Heteroptera</taxon>
        <taxon>Panheteroptera</taxon>
        <taxon>Cimicomorpha</taxon>
        <taxon>Miridae</taxon>
        <taxon>Mirini</taxon>
        <taxon>Lygus</taxon>
    </lineage>
</organism>
<dbReference type="InterPro" id="IPR007094">
    <property type="entry name" value="RNA-dir_pol_PSvirus"/>
</dbReference>
<dbReference type="GO" id="GO:0003724">
    <property type="term" value="F:RNA helicase activity"/>
    <property type="evidence" value="ECO:0007669"/>
    <property type="project" value="InterPro"/>
</dbReference>
<dbReference type="GO" id="GO:0039694">
    <property type="term" value="P:viral RNA genome replication"/>
    <property type="evidence" value="ECO:0007669"/>
    <property type="project" value="InterPro"/>
</dbReference>
<dbReference type="PROSITE" id="PS51874">
    <property type="entry name" value="PCV_3C_PRO"/>
    <property type="match status" value="1"/>
</dbReference>
<dbReference type="InterPro" id="IPR009003">
    <property type="entry name" value="Peptidase_S1_PA"/>
</dbReference>
<accession>A0A0A9WLB7</accession>
<dbReference type="Gene3D" id="3.30.70.270">
    <property type="match status" value="1"/>
</dbReference>
<evidence type="ECO:0000259" key="2">
    <source>
        <dbReference type="PROSITE" id="PS50507"/>
    </source>
</evidence>
<dbReference type="Pfam" id="PF00680">
    <property type="entry name" value="RdRP_1"/>
    <property type="match status" value="1"/>
</dbReference>
<reference evidence="5" key="1">
    <citation type="journal article" date="2014" name="PLoS ONE">
        <title>Transcriptome-Based Identification of ABC Transporters in the Western Tarnished Plant Bug Lygus hesperus.</title>
        <authorList>
            <person name="Hull J.J."/>
            <person name="Chaney K."/>
            <person name="Geib S.M."/>
            <person name="Fabrick J.A."/>
            <person name="Brent C.S."/>
            <person name="Walsh D."/>
            <person name="Lavine L.C."/>
        </authorList>
    </citation>
    <scope>NUCLEOTIDE SEQUENCE</scope>
</reference>
<feature type="domain" description="SF3 helicase" evidence="3">
    <location>
        <begin position="334"/>
        <end position="502"/>
    </location>
</feature>
<proteinExistence type="predicted"/>
<dbReference type="PROSITE" id="PS51218">
    <property type="entry name" value="SF3_HELICASE_2"/>
    <property type="match status" value="1"/>
</dbReference>
<dbReference type="InterPro" id="IPR043128">
    <property type="entry name" value="Rev_trsase/Diguanyl_cyclase"/>
</dbReference>